<protein>
    <submittedName>
        <fullName evidence="1">Uncharacterized protein</fullName>
    </submittedName>
</protein>
<sequence>MKIILLIIGLVNFASGAMTLRIEGVPGSGVTTWTLSGNSTVYGNSNLEPSTPNFFVGTSVSLQGENQNLINDFVADGVRRQDWAVPFFGLRWSVNGLDSILESDILEQPQITIGDQSVNINQIYHRNRDDFDSIGIRTDGATLFYYTGQEVSWSGSWRWVDFDISEFVSGIYTNEADNGDSTGFYFAQPGDFHLVVIPEPKTAVILVSVTALMLMRRKHSPNNQIAAQ</sequence>
<dbReference type="Proteomes" id="UP000603141">
    <property type="component" value="Unassembled WGS sequence"/>
</dbReference>
<reference evidence="1" key="1">
    <citation type="submission" date="2021-01" db="EMBL/GenBank/DDBJ databases">
        <title>Modified the classification status of verrucomicrobia.</title>
        <authorList>
            <person name="Feng X."/>
        </authorList>
    </citation>
    <scope>NUCLEOTIDE SEQUENCE</scope>
    <source>
        <strain evidence="1">KCTC 22041</strain>
    </source>
</reference>
<comment type="caution">
    <text evidence="1">The sequence shown here is derived from an EMBL/GenBank/DDBJ whole genome shotgun (WGS) entry which is preliminary data.</text>
</comment>
<organism evidence="1 2">
    <name type="scientific">Luteolibacter pohnpeiensis</name>
    <dbReference type="NCBI Taxonomy" id="454153"/>
    <lineage>
        <taxon>Bacteria</taxon>
        <taxon>Pseudomonadati</taxon>
        <taxon>Verrucomicrobiota</taxon>
        <taxon>Verrucomicrobiia</taxon>
        <taxon>Verrucomicrobiales</taxon>
        <taxon>Verrucomicrobiaceae</taxon>
        <taxon>Luteolibacter</taxon>
    </lineage>
</organism>
<dbReference type="EMBL" id="JAENIJ010000059">
    <property type="protein sequence ID" value="MBK1884564.1"/>
    <property type="molecule type" value="Genomic_DNA"/>
</dbReference>
<name>A0A934SAZ8_9BACT</name>
<dbReference type="AlphaFoldDB" id="A0A934SAZ8"/>
<evidence type="ECO:0000313" key="1">
    <source>
        <dbReference type="EMBL" id="MBK1884564.1"/>
    </source>
</evidence>
<evidence type="ECO:0000313" key="2">
    <source>
        <dbReference type="Proteomes" id="UP000603141"/>
    </source>
</evidence>
<accession>A0A934SAZ8</accession>
<keyword evidence="2" id="KW-1185">Reference proteome</keyword>
<proteinExistence type="predicted"/>
<gene>
    <name evidence="1" type="ORF">JIN85_19265</name>
</gene>
<dbReference type="RefSeq" id="WP_200273874.1">
    <property type="nucleotide sequence ID" value="NZ_JAENIJ010000059.1"/>
</dbReference>